<feature type="region of interest" description="Disordered" evidence="1">
    <location>
        <begin position="105"/>
        <end position="188"/>
    </location>
</feature>
<dbReference type="OrthoDB" id="3231855at2759"/>
<dbReference type="SMART" id="SM00463">
    <property type="entry name" value="SMR"/>
    <property type="match status" value="1"/>
</dbReference>
<dbReference type="PROSITE" id="PS50828">
    <property type="entry name" value="SMR"/>
    <property type="match status" value="1"/>
</dbReference>
<evidence type="ECO:0000313" key="4">
    <source>
        <dbReference type="EMBL" id="KZT72163.1"/>
    </source>
</evidence>
<sequence length="364" mass="40715">MGIFTTLLQSLFNCLCCGCETEPQSPPQRHTQRYRYQQGHPVAPPLLRSPRPYAYGQGAPQLQRHQHPSQDDHPVAPPPTRSPRPYAYGPGASQLQRYQHLQEDYPVAPPLPRSPRPYAYGPGAPQLQHSSQQSHRVAPPLPRSPCKAPQSRHIHPAVHQNSGPKRKPGRRASFGQYKNLNHENQRDSHYQDLRARANEEGSKMRLCFDDSHAAYANGNRARAKEMSIEGKAHKKEMDRLNAQASEWIFAKNNEDSAPGEVDLHGLNVKDAITKSKRAINDARRRGDANVILIVGKGLHAPGGVAKLKPAIENFIRKQGLVAELHPNNDGRLIVNLDGQPIRTGRVLGVDDSNRRGERFIRPRL</sequence>
<dbReference type="PANTHER" id="PTHR47417">
    <property type="entry name" value="SMR DOMAIN-CONTAINING PROTEIN YPL199C"/>
    <property type="match status" value="1"/>
</dbReference>
<name>A0A165SL91_9APHY</name>
<dbReference type="InterPro" id="IPR036063">
    <property type="entry name" value="Smr_dom_sf"/>
</dbReference>
<dbReference type="SUPFAM" id="SSF160443">
    <property type="entry name" value="SMR domain-like"/>
    <property type="match status" value="1"/>
</dbReference>
<dbReference type="InterPro" id="IPR053020">
    <property type="entry name" value="Smr_domain_protein"/>
</dbReference>
<proteinExistence type="predicted"/>
<organism evidence="4 5">
    <name type="scientific">Daedalea quercina L-15889</name>
    <dbReference type="NCBI Taxonomy" id="1314783"/>
    <lineage>
        <taxon>Eukaryota</taxon>
        <taxon>Fungi</taxon>
        <taxon>Dikarya</taxon>
        <taxon>Basidiomycota</taxon>
        <taxon>Agaricomycotina</taxon>
        <taxon>Agaricomycetes</taxon>
        <taxon>Polyporales</taxon>
        <taxon>Fomitopsis</taxon>
    </lineage>
</organism>
<dbReference type="SMART" id="SM01162">
    <property type="entry name" value="DUF1771"/>
    <property type="match status" value="1"/>
</dbReference>
<reference evidence="4 5" key="1">
    <citation type="journal article" date="2016" name="Mol. Biol. Evol.">
        <title>Comparative Genomics of Early-Diverging Mushroom-Forming Fungi Provides Insights into the Origins of Lignocellulose Decay Capabilities.</title>
        <authorList>
            <person name="Nagy L.G."/>
            <person name="Riley R."/>
            <person name="Tritt A."/>
            <person name="Adam C."/>
            <person name="Daum C."/>
            <person name="Floudas D."/>
            <person name="Sun H."/>
            <person name="Yadav J.S."/>
            <person name="Pangilinan J."/>
            <person name="Larsson K.H."/>
            <person name="Matsuura K."/>
            <person name="Barry K."/>
            <person name="Labutti K."/>
            <person name="Kuo R."/>
            <person name="Ohm R.A."/>
            <person name="Bhattacharya S.S."/>
            <person name="Shirouzu T."/>
            <person name="Yoshinaga Y."/>
            <person name="Martin F.M."/>
            <person name="Grigoriev I.V."/>
            <person name="Hibbett D.S."/>
        </authorList>
    </citation>
    <scope>NUCLEOTIDE SEQUENCE [LARGE SCALE GENOMIC DNA]</scope>
    <source>
        <strain evidence="4 5">L-15889</strain>
    </source>
</reference>
<dbReference type="Pfam" id="PF08590">
    <property type="entry name" value="DUF1771"/>
    <property type="match status" value="1"/>
</dbReference>
<dbReference type="InterPro" id="IPR013899">
    <property type="entry name" value="DUF1771"/>
</dbReference>
<evidence type="ECO:0000256" key="2">
    <source>
        <dbReference type="SAM" id="SignalP"/>
    </source>
</evidence>
<evidence type="ECO:0000259" key="3">
    <source>
        <dbReference type="PROSITE" id="PS50828"/>
    </source>
</evidence>
<dbReference type="EMBL" id="KV429042">
    <property type="protein sequence ID" value="KZT72163.1"/>
    <property type="molecule type" value="Genomic_DNA"/>
</dbReference>
<dbReference type="Proteomes" id="UP000076727">
    <property type="component" value="Unassembled WGS sequence"/>
</dbReference>
<evidence type="ECO:0000256" key="1">
    <source>
        <dbReference type="SAM" id="MobiDB-lite"/>
    </source>
</evidence>
<feature type="region of interest" description="Disordered" evidence="1">
    <location>
        <begin position="41"/>
        <end position="91"/>
    </location>
</feature>
<accession>A0A165SL91</accession>
<dbReference type="STRING" id="1314783.A0A165SL91"/>
<gene>
    <name evidence="4" type="ORF">DAEQUDRAFT_705890</name>
</gene>
<dbReference type="PANTHER" id="PTHR47417:SF1">
    <property type="entry name" value="SMR DOMAIN-CONTAINING PROTEIN YPL199C"/>
    <property type="match status" value="1"/>
</dbReference>
<keyword evidence="5" id="KW-1185">Reference proteome</keyword>
<dbReference type="InterPro" id="IPR002625">
    <property type="entry name" value="Smr_dom"/>
</dbReference>
<feature type="signal peptide" evidence="2">
    <location>
        <begin position="1"/>
        <end position="21"/>
    </location>
</feature>
<feature type="domain" description="Smr" evidence="3">
    <location>
        <begin position="261"/>
        <end position="337"/>
    </location>
</feature>
<dbReference type="AlphaFoldDB" id="A0A165SL91"/>
<protein>
    <submittedName>
        <fullName evidence="4">DUF1771-domain-containing protein</fullName>
    </submittedName>
</protein>
<feature type="chain" id="PRO_5007866501" evidence="2">
    <location>
        <begin position="22"/>
        <end position="364"/>
    </location>
</feature>
<evidence type="ECO:0000313" key="5">
    <source>
        <dbReference type="Proteomes" id="UP000076727"/>
    </source>
</evidence>
<keyword evidence="2" id="KW-0732">Signal</keyword>
<dbReference type="Gene3D" id="3.30.1370.110">
    <property type="match status" value="1"/>
</dbReference>
<dbReference type="Pfam" id="PF01713">
    <property type="entry name" value="Smr"/>
    <property type="match status" value="1"/>
</dbReference>